<dbReference type="RefSeq" id="YP_006986841.1">
    <property type="nucleotide sequence ID" value="NC_019400.1"/>
</dbReference>
<evidence type="ECO:0000313" key="2">
    <source>
        <dbReference type="Proteomes" id="UP000000458"/>
    </source>
</evidence>
<name>K4F519_9CAUD</name>
<protein>
    <submittedName>
        <fullName evidence="1">Uncharacterized protein</fullName>
    </submittedName>
</protein>
<dbReference type="GeneID" id="13993619"/>
<organism evidence="1 2">
    <name type="scientific">Cronobacter phage vB_CsaM_GAP31</name>
    <dbReference type="NCBI Taxonomy" id="1141135"/>
    <lineage>
        <taxon>Viruses</taxon>
        <taxon>Duplodnaviria</taxon>
        <taxon>Heunggongvirae</taxon>
        <taxon>Uroviricota</taxon>
        <taxon>Caudoviricetes</taxon>
        <taxon>Vequintavirinae</taxon>
        <taxon>Seunavirus</taxon>
        <taxon>Seunavirus GAP31</taxon>
    </lineage>
</organism>
<gene>
    <name evidence="1" type="ORF">GAP31_008</name>
</gene>
<reference evidence="1 2" key="1">
    <citation type="journal article" date="2012" name="J. Virol.">
        <title>Genome Sequence of Cronobacter sakazakii Myovirus vB_CsaM_GAP31.</title>
        <authorList>
            <person name="Abbasifar R."/>
            <person name="Kropinski A.M."/>
            <person name="Sabour P.M."/>
            <person name="Ackermann H.W."/>
            <person name="Alanis Villa A."/>
            <person name="Abbasifar A."/>
            <person name="Griffiths M.W."/>
        </authorList>
    </citation>
    <scope>NUCLEOTIDE SEQUENCE [LARGE SCALE GENOMIC DNA]</scope>
</reference>
<dbReference type="OrthoDB" id="25129at10239"/>
<accession>K4F519</accession>
<dbReference type="EMBL" id="JN882284">
    <property type="protein sequence ID" value="AFC21186.1"/>
    <property type="molecule type" value="Genomic_DNA"/>
</dbReference>
<evidence type="ECO:0000313" key="1">
    <source>
        <dbReference type="EMBL" id="AFC21186.1"/>
    </source>
</evidence>
<keyword evidence="2" id="KW-1185">Reference proteome</keyword>
<dbReference type="KEGG" id="vg:13993619"/>
<sequence>MTMSKSVDGIAPQTVVEIGGKRYAGVIVNARPFVEVWPRCICGFLAGRDHHNRGFDNGPIRTSTVQNLLFENGKVYAITMNSAYCLESVNLAMFLSTPGWFDDLDNLITQAVVPNKESKID</sequence>
<proteinExistence type="predicted"/>
<dbReference type="Proteomes" id="UP000000458">
    <property type="component" value="Segment"/>
</dbReference>